<dbReference type="EMBL" id="CM055756">
    <property type="protein sequence ID" value="KAJ7989623.1"/>
    <property type="molecule type" value="Genomic_DNA"/>
</dbReference>
<sequence>MPASLPGRPGANTQRPPLYSCCDIITSPGLLRGVSDIGNVAVPHWRHAKLHGGEHKCTGRHENRAHSLHLRLPPVDVANARRISETAHLRSRGKTHFFRSPKATDRDRDNANDGVRVRADPFVFSRTNTRPRKSMVNIQTRQEPASLMYCCHGNSKEGQSGLSPLSMQSLPVPPLCSVRASTPPTRISIYLAEYGTDWG</sequence>
<evidence type="ECO:0000313" key="1">
    <source>
        <dbReference type="EMBL" id="KAJ7989623.1"/>
    </source>
</evidence>
<evidence type="ECO:0000313" key="2">
    <source>
        <dbReference type="Proteomes" id="UP001157502"/>
    </source>
</evidence>
<reference evidence="1" key="1">
    <citation type="submission" date="2021-05" db="EMBL/GenBank/DDBJ databases">
        <authorList>
            <person name="Pan Q."/>
            <person name="Jouanno E."/>
            <person name="Zahm M."/>
            <person name="Klopp C."/>
            <person name="Cabau C."/>
            <person name="Louis A."/>
            <person name="Berthelot C."/>
            <person name="Parey E."/>
            <person name="Roest Crollius H."/>
            <person name="Montfort J."/>
            <person name="Robinson-Rechavi M."/>
            <person name="Bouchez O."/>
            <person name="Lampietro C."/>
            <person name="Lopez Roques C."/>
            <person name="Donnadieu C."/>
            <person name="Postlethwait J."/>
            <person name="Bobe J."/>
            <person name="Dillon D."/>
            <person name="Chandos A."/>
            <person name="von Hippel F."/>
            <person name="Guiguen Y."/>
        </authorList>
    </citation>
    <scope>NUCLEOTIDE SEQUENCE</scope>
    <source>
        <strain evidence="1">YG-Jan2019</strain>
    </source>
</reference>
<keyword evidence="2" id="KW-1185">Reference proteome</keyword>
<dbReference type="Proteomes" id="UP001157502">
    <property type="component" value="Chromosome 29"/>
</dbReference>
<comment type="caution">
    <text evidence="1">The sequence shown here is derived from an EMBL/GenBank/DDBJ whole genome shotgun (WGS) entry which is preliminary data.</text>
</comment>
<organism evidence="1 2">
    <name type="scientific">Dallia pectoralis</name>
    <name type="common">Alaska blackfish</name>
    <dbReference type="NCBI Taxonomy" id="75939"/>
    <lineage>
        <taxon>Eukaryota</taxon>
        <taxon>Metazoa</taxon>
        <taxon>Chordata</taxon>
        <taxon>Craniata</taxon>
        <taxon>Vertebrata</taxon>
        <taxon>Euteleostomi</taxon>
        <taxon>Actinopterygii</taxon>
        <taxon>Neopterygii</taxon>
        <taxon>Teleostei</taxon>
        <taxon>Protacanthopterygii</taxon>
        <taxon>Esociformes</taxon>
        <taxon>Umbridae</taxon>
        <taxon>Dallia</taxon>
    </lineage>
</organism>
<accession>A0ACC2FE44</accession>
<gene>
    <name evidence="1" type="ORF">DPEC_G00306450</name>
</gene>
<name>A0ACC2FE44_DALPE</name>
<proteinExistence type="predicted"/>
<protein>
    <submittedName>
        <fullName evidence="1">Uncharacterized protein</fullName>
    </submittedName>
</protein>